<comment type="caution">
    <text evidence="2">The sequence shown here is derived from an EMBL/GenBank/DDBJ whole genome shotgun (WGS) entry which is preliminary data.</text>
</comment>
<accession>A0A926I7Y8</accession>
<dbReference type="GO" id="GO:0034069">
    <property type="term" value="F:aminoglycoside N-acetyltransferase activity"/>
    <property type="evidence" value="ECO:0007669"/>
    <property type="project" value="TreeGrafter"/>
</dbReference>
<keyword evidence="3" id="KW-1185">Reference proteome</keyword>
<dbReference type="PANTHER" id="PTHR37817:SF1">
    <property type="entry name" value="N-ACETYLTRANSFERASE EIS"/>
    <property type="match status" value="1"/>
</dbReference>
<dbReference type="InterPro" id="IPR000182">
    <property type="entry name" value="GNAT_dom"/>
</dbReference>
<dbReference type="AlphaFoldDB" id="A0A926I7Y8"/>
<dbReference type="RefSeq" id="WP_249295362.1">
    <property type="nucleotide sequence ID" value="NZ_JACRSV010000003.1"/>
</dbReference>
<dbReference type="PROSITE" id="PS51186">
    <property type="entry name" value="GNAT"/>
    <property type="match status" value="1"/>
</dbReference>
<dbReference type="SUPFAM" id="SSF55729">
    <property type="entry name" value="Acyl-CoA N-acyltransferases (Nat)"/>
    <property type="match status" value="1"/>
</dbReference>
<dbReference type="InterPro" id="IPR051554">
    <property type="entry name" value="Acetyltransferase_Eis"/>
</dbReference>
<evidence type="ECO:0000259" key="1">
    <source>
        <dbReference type="PROSITE" id="PS51186"/>
    </source>
</evidence>
<evidence type="ECO:0000313" key="2">
    <source>
        <dbReference type="EMBL" id="MBC8560357.1"/>
    </source>
</evidence>
<reference evidence="2" key="1">
    <citation type="submission" date="2020-08" db="EMBL/GenBank/DDBJ databases">
        <title>Genome public.</title>
        <authorList>
            <person name="Liu C."/>
            <person name="Sun Q."/>
        </authorList>
    </citation>
    <scope>NUCLEOTIDE SEQUENCE</scope>
    <source>
        <strain evidence="2">NSJ-33</strain>
    </source>
</reference>
<dbReference type="PANTHER" id="PTHR37817">
    <property type="entry name" value="N-ACETYLTRANSFERASE EIS"/>
    <property type="match status" value="1"/>
</dbReference>
<dbReference type="GO" id="GO:0030649">
    <property type="term" value="P:aminoglycoside antibiotic catabolic process"/>
    <property type="evidence" value="ECO:0007669"/>
    <property type="project" value="TreeGrafter"/>
</dbReference>
<gene>
    <name evidence="2" type="ORF">H8710_09820</name>
</gene>
<dbReference type="InterPro" id="IPR016181">
    <property type="entry name" value="Acyl_CoA_acyltransferase"/>
</dbReference>
<proteinExistence type="predicted"/>
<dbReference type="EMBL" id="JACRSV010000003">
    <property type="protein sequence ID" value="MBC8560357.1"/>
    <property type="molecule type" value="Genomic_DNA"/>
</dbReference>
<dbReference type="Proteomes" id="UP000610760">
    <property type="component" value="Unassembled WGS sequence"/>
</dbReference>
<evidence type="ECO:0000313" key="3">
    <source>
        <dbReference type="Proteomes" id="UP000610760"/>
    </source>
</evidence>
<dbReference type="CDD" id="cd04301">
    <property type="entry name" value="NAT_SF"/>
    <property type="match status" value="1"/>
</dbReference>
<feature type="domain" description="N-acetyltransferase" evidence="1">
    <location>
        <begin position="3"/>
        <end position="149"/>
    </location>
</feature>
<dbReference type="Pfam" id="PF13527">
    <property type="entry name" value="Acetyltransf_9"/>
    <property type="match status" value="1"/>
</dbReference>
<name>A0A926I7Y8_9FIRM</name>
<dbReference type="Gene3D" id="3.40.630.30">
    <property type="match status" value="1"/>
</dbReference>
<protein>
    <submittedName>
        <fullName evidence="2">GNAT family N-acetyltransferase</fullName>
    </submittedName>
</protein>
<organism evidence="2 3">
    <name type="scientific">Fumia xinanensis</name>
    <dbReference type="NCBI Taxonomy" id="2763659"/>
    <lineage>
        <taxon>Bacteria</taxon>
        <taxon>Bacillati</taxon>
        <taxon>Bacillota</taxon>
        <taxon>Clostridia</taxon>
        <taxon>Eubacteriales</taxon>
        <taxon>Oscillospiraceae</taxon>
        <taxon>Fumia</taxon>
    </lineage>
</organism>
<sequence length="376" mass="42049">MNEMICKGASNDYDDIIDFGNLVFRLDFKSLLPKLYDGHPEKAQCHHLAKEGGKIKAMVGNFPLSLQAAGKSLKAYGIGTVSVHPYSRGKGYMKILMKNAVEEAKQNGGDFMVLSGQRQRYEHFGFTRCGVQLQFDYNQSNKRHLKDYSAKGIELISLKEKPEYVKPCLDIYRQQGVFAGRTTEDFVEVASSWDAIPYGIFAKGELIGYCCFIPASGTVEEIVLSDAAKTVPVVLKLLELVENDLVVLMAPSQADCIREMYGTCERSQILNNACINVLNYPNVIEAFLTLKGQIEGIIDGSYVIDVHEVGRYQIKVENGVVTVCETSEQWDLSLDHIAMMCRLFDPMTAYLPGAEMSAVEKSWFPIPVYFPHMDNV</sequence>